<dbReference type="Proteomes" id="UP000509510">
    <property type="component" value="Chromosome IV"/>
</dbReference>
<protein>
    <recommendedName>
        <fullName evidence="3">F-box domain-containing protein</fullName>
    </recommendedName>
</protein>
<dbReference type="InterPro" id="IPR036047">
    <property type="entry name" value="F-box-like_dom_sf"/>
</dbReference>
<reference evidence="2" key="1">
    <citation type="submission" date="2020-06" db="EMBL/GenBank/DDBJ databases">
        <title>A chromosome-scale genome assembly of Talaromyces rugulosus W13939.</title>
        <authorList>
            <person name="Wang B."/>
            <person name="Guo L."/>
            <person name="Ye K."/>
            <person name="Wang L."/>
        </authorList>
    </citation>
    <scope>NUCLEOTIDE SEQUENCE [LARGE SCALE GENOMIC DNA]</scope>
    <source>
        <strain evidence="2">W13939</strain>
    </source>
</reference>
<evidence type="ECO:0000313" key="2">
    <source>
        <dbReference type="Proteomes" id="UP000509510"/>
    </source>
</evidence>
<sequence length="295" mass="33976">MASSAERAFAVAELREMILLELDCPVEIIRAERVCRAWRNMIQGSQKLQQACWYQAQQPVTTTTPTPPADGDLWRLNPTFKKFGFEVRNPSDMVVDSDIREEMDHAVDPLYWGLTDLRENIRQSGSIYNKPLYRKPGSWDTMLATQPPCRWMIVTDFDSDGVFSPSMVYTRDPVNGGLLMGHVMAVVKNHISRRESHPMLPFIEIEFYPVARSELRDEEWRDHVEEIADSTSITAGATYLGGKPFWYSLQRIIYEDHDDNDDKTASSSGGGTKRLRYDVIEHRIPFRTRNWRASP</sequence>
<evidence type="ECO:0008006" key="3">
    <source>
        <dbReference type="Google" id="ProtNLM"/>
    </source>
</evidence>
<dbReference type="RefSeq" id="XP_035346457.1">
    <property type="nucleotide sequence ID" value="XM_035490564.1"/>
</dbReference>
<dbReference type="GeneID" id="55994916"/>
<dbReference type="KEGG" id="trg:TRUGW13939_07423"/>
<dbReference type="SUPFAM" id="SSF81383">
    <property type="entry name" value="F-box domain"/>
    <property type="match status" value="1"/>
</dbReference>
<gene>
    <name evidence="1" type="ORF">TRUGW13939_07423</name>
</gene>
<name>A0A7H8R1P2_TALRU</name>
<proteinExistence type="predicted"/>
<dbReference type="EMBL" id="CP055901">
    <property type="protein sequence ID" value="QKX60280.1"/>
    <property type="molecule type" value="Genomic_DNA"/>
</dbReference>
<dbReference type="AlphaFoldDB" id="A0A7H8R1P2"/>
<keyword evidence="2" id="KW-1185">Reference proteome</keyword>
<accession>A0A7H8R1P2</accession>
<organism evidence="1 2">
    <name type="scientific">Talaromyces rugulosus</name>
    <name type="common">Penicillium rugulosum</name>
    <dbReference type="NCBI Taxonomy" id="121627"/>
    <lineage>
        <taxon>Eukaryota</taxon>
        <taxon>Fungi</taxon>
        <taxon>Dikarya</taxon>
        <taxon>Ascomycota</taxon>
        <taxon>Pezizomycotina</taxon>
        <taxon>Eurotiomycetes</taxon>
        <taxon>Eurotiomycetidae</taxon>
        <taxon>Eurotiales</taxon>
        <taxon>Trichocomaceae</taxon>
        <taxon>Talaromyces</taxon>
        <taxon>Talaromyces sect. Islandici</taxon>
    </lineage>
</organism>
<dbReference type="OrthoDB" id="3800738at2759"/>
<evidence type="ECO:0000313" key="1">
    <source>
        <dbReference type="EMBL" id="QKX60280.1"/>
    </source>
</evidence>